<organism evidence="1 2">
    <name type="scientific">Blepharisma stoltei</name>
    <dbReference type="NCBI Taxonomy" id="1481888"/>
    <lineage>
        <taxon>Eukaryota</taxon>
        <taxon>Sar</taxon>
        <taxon>Alveolata</taxon>
        <taxon>Ciliophora</taxon>
        <taxon>Postciliodesmatophora</taxon>
        <taxon>Heterotrichea</taxon>
        <taxon>Heterotrichida</taxon>
        <taxon>Blepharismidae</taxon>
        <taxon>Blepharisma</taxon>
    </lineage>
</organism>
<dbReference type="SMART" id="SM00612">
    <property type="entry name" value="Kelch"/>
    <property type="match status" value="1"/>
</dbReference>
<sequence length="271" mass="31523">MLISEQNLIKDDFLQKNDGKVTEREFEINYMESGMNVLTTINFIEGNIKRRQLNLPWKVTSHFGVCKLPTNDILFWGITRFILKFDGNISILPVERDNHGAGLCYYNASVYAFGGWDKHRIKDSAFKFDINKNKQIPIASMPKPSRFCSAVSFKGKLLISGKDIPYLYLYDPFINSYSKISLILHNLSHKILFKGAINGRVYLSQSLETTSKIFESLDLYHWDLAFTSQVMHLSLLSYVAYNENLVYFIDTFQRFYCFDLKLKILNEIRLN</sequence>
<gene>
    <name evidence="1" type="ORF">BSTOLATCC_MIC57789</name>
</gene>
<dbReference type="Pfam" id="PF01344">
    <property type="entry name" value="Kelch_1"/>
    <property type="match status" value="1"/>
</dbReference>
<dbReference type="InterPro" id="IPR015915">
    <property type="entry name" value="Kelch-typ_b-propeller"/>
</dbReference>
<dbReference type="Gene3D" id="2.120.10.80">
    <property type="entry name" value="Kelch-type beta propeller"/>
    <property type="match status" value="1"/>
</dbReference>
<proteinExistence type="predicted"/>
<dbReference type="AlphaFoldDB" id="A0AAU9K5I5"/>
<keyword evidence="2" id="KW-1185">Reference proteome</keyword>
<accession>A0AAU9K5I5</accession>
<dbReference type="InterPro" id="IPR011043">
    <property type="entry name" value="Gal_Oxase/kelch_b-propeller"/>
</dbReference>
<evidence type="ECO:0000313" key="1">
    <source>
        <dbReference type="EMBL" id="CAG9332968.1"/>
    </source>
</evidence>
<reference evidence="1" key="1">
    <citation type="submission" date="2021-09" db="EMBL/GenBank/DDBJ databases">
        <authorList>
            <consortium name="AG Swart"/>
            <person name="Singh M."/>
            <person name="Singh A."/>
            <person name="Seah K."/>
            <person name="Emmerich C."/>
        </authorList>
    </citation>
    <scope>NUCLEOTIDE SEQUENCE</scope>
    <source>
        <strain evidence="1">ATCC30299</strain>
    </source>
</reference>
<dbReference type="SUPFAM" id="SSF50965">
    <property type="entry name" value="Galactose oxidase, central domain"/>
    <property type="match status" value="1"/>
</dbReference>
<comment type="caution">
    <text evidence="1">The sequence shown here is derived from an EMBL/GenBank/DDBJ whole genome shotgun (WGS) entry which is preliminary data.</text>
</comment>
<dbReference type="EMBL" id="CAJZBQ010000056">
    <property type="protein sequence ID" value="CAG9332968.1"/>
    <property type="molecule type" value="Genomic_DNA"/>
</dbReference>
<dbReference type="Proteomes" id="UP001162131">
    <property type="component" value="Unassembled WGS sequence"/>
</dbReference>
<dbReference type="InterPro" id="IPR006652">
    <property type="entry name" value="Kelch_1"/>
</dbReference>
<evidence type="ECO:0000313" key="2">
    <source>
        <dbReference type="Proteomes" id="UP001162131"/>
    </source>
</evidence>
<name>A0AAU9K5I5_9CILI</name>
<protein>
    <submittedName>
        <fullName evidence="1">Uncharacterized protein</fullName>
    </submittedName>
</protein>